<evidence type="ECO:0000313" key="3">
    <source>
        <dbReference type="EMBL" id="MDG4714994.1"/>
    </source>
</evidence>
<dbReference type="InterPro" id="IPR025366">
    <property type="entry name" value="DUF4270"/>
</dbReference>
<evidence type="ECO:0000256" key="2">
    <source>
        <dbReference type="SAM" id="SignalP"/>
    </source>
</evidence>
<comment type="caution">
    <text evidence="3">The sequence shown here is derived from an EMBL/GenBank/DDBJ whole genome shotgun (WGS) entry which is preliminary data.</text>
</comment>
<dbReference type="Proteomes" id="UP001529085">
    <property type="component" value="Unassembled WGS sequence"/>
</dbReference>
<feature type="chain" id="PRO_5045328908" evidence="2">
    <location>
        <begin position="23"/>
        <end position="585"/>
    </location>
</feature>
<keyword evidence="4" id="KW-1185">Reference proteome</keyword>
<sequence>MKKNKIALNFLVLTLIVSSFIACDSDFNNLESDVLNSDVATNFDIKNESYDVITYTNALGPVQSNSGIGLSTLGIYDDNYGRVTSSFVSQVSLSTYSPTFLGSANELQIDSVVLTLPFFSGVTNVDEDNNITYNVDSILPEGDTYNPIKLSIYENGYFIRDFDPGADFNEAQTYFSDKTATNSETIAPLEGTPLTFVENPTDVNHISLNSSGNINISKKGFILTETIEGEDGEEDNTTTTYAPPGIRLKLDHQFWEDKIINREGEAVLSNANNFSEYFRGLYFKAEAVNDDGSHLILNTNSTSSNVTIYYTTTTITQDDNGEDVITEEHKNFAINFSGNKINFFENSFNTPISDGDETLGDERIFIKGGEGSIAKIKLFNGENIDEDDDTMNAFENWKNEFVETENGKFKSIKRLVNEANLVFYVDQDYLGQSGLYGPEREPNRLYIYDLDNKLPLTDFFVDVTNNSLPNLSKYNHLGPLQRVDDESNGDGIKYKFRITEHINNLLLNDSTNVELGLSVALNVNLEELAQPEVKTNDGSTKTTPISSVLSPRGTVLHGNNSADDSKKVYLEIYYTCLGEDCEDEE</sequence>
<dbReference type="EMBL" id="JARSBN010000002">
    <property type="protein sequence ID" value="MDG4714994.1"/>
    <property type="molecule type" value="Genomic_DNA"/>
</dbReference>
<evidence type="ECO:0000256" key="1">
    <source>
        <dbReference type="SAM" id="MobiDB-lite"/>
    </source>
</evidence>
<dbReference type="RefSeq" id="WP_278004462.1">
    <property type="nucleotide sequence ID" value="NZ_JARSBN010000002.1"/>
</dbReference>
<name>A0ABT6FYX3_9FLAO</name>
<keyword evidence="2" id="KW-0732">Signal</keyword>
<reference evidence="3 4" key="1">
    <citation type="submission" date="2023-03" db="EMBL/GenBank/DDBJ databases">
        <title>Strain YYF002 represents a novel species in the genus Winogradskyella isolated from seawater.</title>
        <authorList>
            <person name="Fu Z.-Y."/>
        </authorList>
    </citation>
    <scope>NUCLEOTIDE SEQUENCE [LARGE SCALE GENOMIC DNA]</scope>
    <source>
        <strain evidence="3 4">YYF002</strain>
    </source>
</reference>
<evidence type="ECO:0000313" key="4">
    <source>
        <dbReference type="Proteomes" id="UP001529085"/>
    </source>
</evidence>
<accession>A0ABT6FYX3</accession>
<gene>
    <name evidence="3" type="ORF">P7122_03850</name>
</gene>
<dbReference type="PROSITE" id="PS51257">
    <property type="entry name" value="PROKAR_LIPOPROTEIN"/>
    <property type="match status" value="1"/>
</dbReference>
<protein>
    <submittedName>
        <fullName evidence="3">DUF4270 domain-containing protein</fullName>
    </submittedName>
</protein>
<feature type="region of interest" description="Disordered" evidence="1">
    <location>
        <begin position="532"/>
        <end position="557"/>
    </location>
</feature>
<proteinExistence type="predicted"/>
<feature type="signal peptide" evidence="2">
    <location>
        <begin position="1"/>
        <end position="22"/>
    </location>
</feature>
<dbReference type="Pfam" id="PF14092">
    <property type="entry name" value="DUF4270"/>
    <property type="match status" value="1"/>
</dbReference>
<feature type="compositionally biased region" description="Polar residues" evidence="1">
    <location>
        <begin position="536"/>
        <end position="549"/>
    </location>
</feature>
<organism evidence="3 4">
    <name type="scientific">Winogradskyella marincola</name>
    <dbReference type="NCBI Taxonomy" id="3037795"/>
    <lineage>
        <taxon>Bacteria</taxon>
        <taxon>Pseudomonadati</taxon>
        <taxon>Bacteroidota</taxon>
        <taxon>Flavobacteriia</taxon>
        <taxon>Flavobacteriales</taxon>
        <taxon>Flavobacteriaceae</taxon>
        <taxon>Winogradskyella</taxon>
    </lineage>
</organism>